<evidence type="ECO:0000313" key="2">
    <source>
        <dbReference type="EMBL" id="ORB81734.1"/>
    </source>
</evidence>
<dbReference type="InterPro" id="IPR010982">
    <property type="entry name" value="Lambda_DNA-bd_dom_sf"/>
</dbReference>
<feature type="region of interest" description="Disordered" evidence="1">
    <location>
        <begin position="404"/>
        <end position="432"/>
    </location>
</feature>
<evidence type="ECO:0000313" key="3">
    <source>
        <dbReference type="Proteomes" id="UP000192847"/>
    </source>
</evidence>
<feature type="compositionally biased region" description="Basic and acidic residues" evidence="1">
    <location>
        <begin position="416"/>
        <end position="432"/>
    </location>
</feature>
<dbReference type="Gene3D" id="1.10.260.40">
    <property type="entry name" value="lambda repressor-like DNA-binding domains"/>
    <property type="match status" value="1"/>
</dbReference>
<accession>A0ABX3TSC8</accession>
<dbReference type="Proteomes" id="UP000192847">
    <property type="component" value="Unassembled WGS sequence"/>
</dbReference>
<evidence type="ECO:0008006" key="4">
    <source>
        <dbReference type="Google" id="ProtNLM"/>
    </source>
</evidence>
<sequence length="432" mass="47336">METAPGWDRLANYVQEFRAMRGMSQKAVAANGGPSDTTLGKIEAGAWRPKRGVDRTLEKLDRGLGWEPGSASRVLAGGEPTIRADTARLARLLRAKAKPLEDRTPDEQELVERSEQERRRASEAVQRSMAEEALAELVDLGRELAERKHDDDVSAYVRHVESAVVLVMGIDNLAEALEYRRERKTIARATEAGLLDELLAEVDRLRVSGIVGRELQRRVEAWLDAIIPRTDIAHVRDADVFMSNDVPRGGAANDVDDLLSKLDDSVKTRAAASQGNPARRAEGQIAAEELLGHYVEMYLRAVEHQGFAVLVDQAREILGNDLDPGEVVPPEIPDDLYVRYVAARHSSPAQEGSASVHSATGLSKEQADAAAARYRRERAEMVLFDGRIRTAGAAADHIAEAIHRTAPRGYVSPAQAERDAQDRAAERGDSGE</sequence>
<comment type="caution">
    <text evidence="2">The sequence shown here is derived from an EMBL/GenBank/DDBJ whole genome shotgun (WGS) entry which is preliminary data.</text>
</comment>
<organism evidence="2 3">
    <name type="scientific">Mycobacterium timonense</name>
    <dbReference type="NCBI Taxonomy" id="701043"/>
    <lineage>
        <taxon>Bacteria</taxon>
        <taxon>Bacillati</taxon>
        <taxon>Actinomycetota</taxon>
        <taxon>Actinomycetes</taxon>
        <taxon>Mycobacteriales</taxon>
        <taxon>Mycobacteriaceae</taxon>
        <taxon>Mycobacterium</taxon>
        <taxon>Mycobacterium avium complex (MAC)</taxon>
    </lineage>
</organism>
<name>A0ABX3TSC8_9MYCO</name>
<gene>
    <name evidence="2" type="ORF">BST46_01675</name>
</gene>
<reference evidence="2 3" key="1">
    <citation type="submission" date="2017-02" db="EMBL/GenBank/DDBJ databases">
        <title>The new phylogeny of genus Mycobacterium.</title>
        <authorList>
            <person name="Tortoli E."/>
            <person name="Trovato A."/>
            <person name="Cirillo D.M."/>
        </authorList>
    </citation>
    <scope>NUCLEOTIDE SEQUENCE [LARGE SCALE GENOMIC DNA]</scope>
    <source>
        <strain evidence="2 3">CCUG 56329</strain>
    </source>
</reference>
<keyword evidence="3" id="KW-1185">Reference proteome</keyword>
<dbReference type="CDD" id="cd00093">
    <property type="entry name" value="HTH_XRE"/>
    <property type="match status" value="1"/>
</dbReference>
<proteinExistence type="predicted"/>
<feature type="region of interest" description="Disordered" evidence="1">
    <location>
        <begin position="96"/>
        <end position="127"/>
    </location>
</feature>
<dbReference type="SUPFAM" id="SSF47413">
    <property type="entry name" value="lambda repressor-like DNA-binding domains"/>
    <property type="match status" value="1"/>
</dbReference>
<dbReference type="InterPro" id="IPR001387">
    <property type="entry name" value="Cro/C1-type_HTH"/>
</dbReference>
<evidence type="ECO:0000256" key="1">
    <source>
        <dbReference type="SAM" id="MobiDB-lite"/>
    </source>
</evidence>
<feature type="compositionally biased region" description="Basic and acidic residues" evidence="1">
    <location>
        <begin position="98"/>
        <end position="122"/>
    </location>
</feature>
<dbReference type="EMBL" id="MVIL01000003">
    <property type="protein sequence ID" value="ORB81734.1"/>
    <property type="molecule type" value="Genomic_DNA"/>
</dbReference>
<protein>
    <recommendedName>
        <fullName evidence="4">HTH cro/C1-type domain-containing protein</fullName>
    </recommendedName>
</protein>